<reference evidence="3" key="1">
    <citation type="journal article" date="2023" name="Mol. Phylogenet. Evol.">
        <title>Genome-scale phylogeny and comparative genomics of the fungal order Sordariales.</title>
        <authorList>
            <person name="Hensen N."/>
            <person name="Bonometti L."/>
            <person name="Westerberg I."/>
            <person name="Brannstrom I.O."/>
            <person name="Guillou S."/>
            <person name="Cros-Aarteil S."/>
            <person name="Calhoun S."/>
            <person name="Haridas S."/>
            <person name="Kuo A."/>
            <person name="Mondo S."/>
            <person name="Pangilinan J."/>
            <person name="Riley R."/>
            <person name="LaButti K."/>
            <person name="Andreopoulos B."/>
            <person name="Lipzen A."/>
            <person name="Chen C."/>
            <person name="Yan M."/>
            <person name="Daum C."/>
            <person name="Ng V."/>
            <person name="Clum A."/>
            <person name="Steindorff A."/>
            <person name="Ohm R.A."/>
            <person name="Martin F."/>
            <person name="Silar P."/>
            <person name="Natvig D.O."/>
            <person name="Lalanne C."/>
            <person name="Gautier V."/>
            <person name="Ament-Velasquez S.L."/>
            <person name="Kruys A."/>
            <person name="Hutchinson M.I."/>
            <person name="Powell A.J."/>
            <person name="Barry K."/>
            <person name="Miller A.N."/>
            <person name="Grigoriev I.V."/>
            <person name="Debuchy R."/>
            <person name="Gladieux P."/>
            <person name="Hiltunen Thoren M."/>
            <person name="Johannesson H."/>
        </authorList>
    </citation>
    <scope>NUCLEOTIDE SEQUENCE</scope>
    <source>
        <strain evidence="3">CBS 626.80</strain>
    </source>
</reference>
<evidence type="ECO:0000313" key="3">
    <source>
        <dbReference type="EMBL" id="KAK3956265.1"/>
    </source>
</evidence>
<feature type="compositionally biased region" description="Polar residues" evidence="1">
    <location>
        <begin position="185"/>
        <end position="195"/>
    </location>
</feature>
<gene>
    <name evidence="3" type="ORF">QBC32DRAFT_394787</name>
</gene>
<keyword evidence="4" id="KW-1185">Reference proteome</keyword>
<comment type="caution">
    <text evidence="3">The sequence shown here is derived from an EMBL/GenBank/DDBJ whole genome shotgun (WGS) entry which is preliminary data.</text>
</comment>
<evidence type="ECO:0000256" key="1">
    <source>
        <dbReference type="SAM" id="MobiDB-lite"/>
    </source>
</evidence>
<name>A0AAN6P268_9PEZI</name>
<dbReference type="PANTHER" id="PTHR35910">
    <property type="entry name" value="2EXR DOMAIN-CONTAINING PROTEIN"/>
    <property type="match status" value="1"/>
</dbReference>
<dbReference type="Proteomes" id="UP001303222">
    <property type="component" value="Unassembled WGS sequence"/>
</dbReference>
<reference evidence="3" key="2">
    <citation type="submission" date="2023-06" db="EMBL/GenBank/DDBJ databases">
        <authorList>
            <consortium name="Lawrence Berkeley National Laboratory"/>
            <person name="Mondo S.J."/>
            <person name="Hensen N."/>
            <person name="Bonometti L."/>
            <person name="Westerberg I."/>
            <person name="Brannstrom I.O."/>
            <person name="Guillou S."/>
            <person name="Cros-Aarteil S."/>
            <person name="Calhoun S."/>
            <person name="Haridas S."/>
            <person name="Kuo A."/>
            <person name="Pangilinan J."/>
            <person name="Riley R."/>
            <person name="Labutti K."/>
            <person name="Andreopoulos B."/>
            <person name="Lipzen A."/>
            <person name="Chen C."/>
            <person name="Yanf M."/>
            <person name="Daum C."/>
            <person name="Ng V."/>
            <person name="Clum A."/>
            <person name="Steindorff A."/>
            <person name="Ohm R."/>
            <person name="Martin F."/>
            <person name="Silar P."/>
            <person name="Natvig D."/>
            <person name="Lalanne C."/>
            <person name="Gautier V."/>
            <person name="Ament-Velasquez S.L."/>
            <person name="Kruys A."/>
            <person name="Hutchinson M.I."/>
            <person name="Powell A.J."/>
            <person name="Barry K."/>
            <person name="Miller A.N."/>
            <person name="Grigoriev I.V."/>
            <person name="Debuchy R."/>
            <person name="Gladieux P."/>
            <person name="Thoren M.H."/>
            <person name="Johannesson H."/>
        </authorList>
    </citation>
    <scope>NUCLEOTIDE SEQUENCE</scope>
    <source>
        <strain evidence="3">CBS 626.80</strain>
    </source>
</reference>
<dbReference type="PANTHER" id="PTHR35910:SF1">
    <property type="entry name" value="2EXR DOMAIN-CONTAINING PROTEIN"/>
    <property type="match status" value="1"/>
</dbReference>
<accession>A0AAN6P268</accession>
<dbReference type="AlphaFoldDB" id="A0AAN6P268"/>
<dbReference type="EMBL" id="MU859067">
    <property type="protein sequence ID" value="KAK3956265.1"/>
    <property type="molecule type" value="Genomic_DNA"/>
</dbReference>
<feature type="compositionally biased region" description="Low complexity" evidence="1">
    <location>
        <begin position="175"/>
        <end position="184"/>
    </location>
</feature>
<dbReference type="InterPro" id="IPR045518">
    <property type="entry name" value="2EXR"/>
</dbReference>
<feature type="domain" description="2EXR" evidence="2">
    <location>
        <begin position="18"/>
        <end position="109"/>
    </location>
</feature>
<sequence length="390" mass="44675">MSDHTQLPSVTMGPPTTFHPFPKLPWELRHEIWELAVRPLDRPGVHVFCVEEHEPDDSSVEEVEDRDKSNLHFSVPAATMSAGPCGNPSTYMIDGGLWTACKESRAVMEEAFKHQMWDHKRRAWRLFFAAIVRANSIPLALRALRSPSPVLENPYDELGDDELDMIPATAFFLSPPSSSSLPSSTQTTKADQPKTQVTTSPHYFSVFPHQDLFIFRPASRKIDNIWSRLELNFPFGSRRWGFLGFGSKHGLALKYDSAWLDDYYRDPAGEITGAVNMVDRMVKAIVFFDTTRAETIWLVDYRLKLKQNTPADKREPDVNQKVFYGNDGRRYVEMYSKFPEAGVDYLQWFYTDGVEGEDSSISERSCDYFIEEVEYEERWGPTLGLLACFP</sequence>
<evidence type="ECO:0000259" key="2">
    <source>
        <dbReference type="Pfam" id="PF20150"/>
    </source>
</evidence>
<proteinExistence type="predicted"/>
<protein>
    <recommendedName>
        <fullName evidence="2">2EXR domain-containing protein</fullName>
    </recommendedName>
</protein>
<organism evidence="3 4">
    <name type="scientific">Pseudoneurospora amorphoporcata</name>
    <dbReference type="NCBI Taxonomy" id="241081"/>
    <lineage>
        <taxon>Eukaryota</taxon>
        <taxon>Fungi</taxon>
        <taxon>Dikarya</taxon>
        <taxon>Ascomycota</taxon>
        <taxon>Pezizomycotina</taxon>
        <taxon>Sordariomycetes</taxon>
        <taxon>Sordariomycetidae</taxon>
        <taxon>Sordariales</taxon>
        <taxon>Sordariaceae</taxon>
        <taxon>Pseudoneurospora</taxon>
    </lineage>
</organism>
<dbReference type="Pfam" id="PF20150">
    <property type="entry name" value="2EXR"/>
    <property type="match status" value="1"/>
</dbReference>
<evidence type="ECO:0000313" key="4">
    <source>
        <dbReference type="Proteomes" id="UP001303222"/>
    </source>
</evidence>
<feature type="region of interest" description="Disordered" evidence="1">
    <location>
        <begin position="175"/>
        <end position="195"/>
    </location>
</feature>